<keyword evidence="10" id="KW-1185">Reference proteome</keyword>
<proteinExistence type="inferred from homology"/>
<organism evidence="9 10">
    <name type="scientific">Paramecium octaurelia</name>
    <dbReference type="NCBI Taxonomy" id="43137"/>
    <lineage>
        <taxon>Eukaryota</taxon>
        <taxon>Sar</taxon>
        <taxon>Alveolata</taxon>
        <taxon>Ciliophora</taxon>
        <taxon>Intramacronucleata</taxon>
        <taxon>Oligohymenophorea</taxon>
        <taxon>Peniculida</taxon>
        <taxon>Parameciidae</taxon>
        <taxon>Paramecium</taxon>
    </lineage>
</organism>
<dbReference type="EMBL" id="CAJJDP010000021">
    <property type="protein sequence ID" value="CAD8148688.1"/>
    <property type="molecule type" value="Genomic_DNA"/>
</dbReference>
<feature type="transmembrane region" description="Helical" evidence="7">
    <location>
        <begin position="160"/>
        <end position="182"/>
    </location>
</feature>
<feature type="transmembrane region" description="Helical" evidence="7">
    <location>
        <begin position="65"/>
        <end position="83"/>
    </location>
</feature>
<evidence type="ECO:0000256" key="6">
    <source>
        <dbReference type="ARBA" id="ARBA00023315"/>
    </source>
</evidence>
<sequence>MMNEEIGFAEQQNILLRLFFDEYMRLDKKLANPASLVSILFFQYCSTLYLTLINPYSNARIQITQTLWIPLHLLYVMLFWSAFKSMFTDPGRVPKNYGMLFGDQEIKKRRYCLMCRQFKPERCCHCSWCQRCVLNMDVHSFWYGNCIGFFNSKFDLLGQFYFSLSSILSLIIVSLQAIDILFKDQEPQFQSKSIIPTLILAFFLFVASIITSIQFIIKIQLVITNTTVINLDQQNPINVYDIRYSIILSFIVKENWFQVMGTNPWLWPFPIYGESGRPKGDGLTWQRIQN</sequence>
<comment type="catalytic activity">
    <reaction evidence="7">
        <text>L-cysteinyl-[protein] + hexadecanoyl-CoA = S-hexadecanoyl-L-cysteinyl-[protein] + CoA</text>
        <dbReference type="Rhea" id="RHEA:36683"/>
        <dbReference type="Rhea" id="RHEA-COMP:10131"/>
        <dbReference type="Rhea" id="RHEA-COMP:11032"/>
        <dbReference type="ChEBI" id="CHEBI:29950"/>
        <dbReference type="ChEBI" id="CHEBI:57287"/>
        <dbReference type="ChEBI" id="CHEBI:57379"/>
        <dbReference type="ChEBI" id="CHEBI:74151"/>
        <dbReference type="EC" id="2.3.1.225"/>
    </reaction>
</comment>
<evidence type="ECO:0000256" key="4">
    <source>
        <dbReference type="ARBA" id="ARBA00022989"/>
    </source>
</evidence>
<evidence type="ECO:0000256" key="7">
    <source>
        <dbReference type="RuleBase" id="RU079119"/>
    </source>
</evidence>
<evidence type="ECO:0000259" key="8">
    <source>
        <dbReference type="Pfam" id="PF01529"/>
    </source>
</evidence>
<dbReference type="Proteomes" id="UP000683925">
    <property type="component" value="Unassembled WGS sequence"/>
</dbReference>
<keyword evidence="5 7" id="KW-0472">Membrane</keyword>
<dbReference type="GO" id="GO:0019706">
    <property type="term" value="F:protein-cysteine S-palmitoyltransferase activity"/>
    <property type="evidence" value="ECO:0007669"/>
    <property type="project" value="UniProtKB-EC"/>
</dbReference>
<comment type="subcellular location">
    <subcellularLocation>
        <location evidence="1">Membrane</location>
        <topology evidence="1">Multi-pass membrane protein</topology>
    </subcellularLocation>
</comment>
<feature type="transmembrane region" description="Helical" evidence="7">
    <location>
        <begin position="34"/>
        <end position="53"/>
    </location>
</feature>
<comment type="similarity">
    <text evidence="7">Belongs to the DHHC palmitoyltransferase family.</text>
</comment>
<dbReference type="PANTHER" id="PTHR12246">
    <property type="entry name" value="PALMITOYLTRANSFERASE ZDHHC16"/>
    <property type="match status" value="1"/>
</dbReference>
<dbReference type="GO" id="GO:0016020">
    <property type="term" value="C:membrane"/>
    <property type="evidence" value="ECO:0007669"/>
    <property type="project" value="UniProtKB-SubCell"/>
</dbReference>
<keyword evidence="4 7" id="KW-1133">Transmembrane helix</keyword>
<dbReference type="InterPro" id="IPR001594">
    <property type="entry name" value="Palmitoyltrfase_DHHC"/>
</dbReference>
<dbReference type="Pfam" id="PF01529">
    <property type="entry name" value="DHHC"/>
    <property type="match status" value="1"/>
</dbReference>
<protein>
    <recommendedName>
        <fullName evidence="7">Palmitoyltransferase</fullName>
        <ecNumber evidence="7">2.3.1.225</ecNumber>
    </recommendedName>
</protein>
<dbReference type="PROSITE" id="PS50216">
    <property type="entry name" value="DHHC"/>
    <property type="match status" value="1"/>
</dbReference>
<reference evidence="9" key="1">
    <citation type="submission" date="2021-01" db="EMBL/GenBank/DDBJ databases">
        <authorList>
            <consortium name="Genoscope - CEA"/>
            <person name="William W."/>
        </authorList>
    </citation>
    <scope>NUCLEOTIDE SEQUENCE</scope>
</reference>
<evidence type="ECO:0000256" key="3">
    <source>
        <dbReference type="ARBA" id="ARBA00022692"/>
    </source>
</evidence>
<keyword evidence="2 7" id="KW-0808">Transferase</keyword>
<gene>
    <name evidence="9" type="ORF">POCTA_138.1.T0210248</name>
</gene>
<dbReference type="AlphaFoldDB" id="A0A8S1TAA0"/>
<dbReference type="OrthoDB" id="292726at2759"/>
<comment type="caution">
    <text evidence="9">The sequence shown here is derived from an EMBL/GenBank/DDBJ whole genome shotgun (WGS) entry which is preliminary data.</text>
</comment>
<dbReference type="EC" id="2.3.1.225" evidence="7"/>
<evidence type="ECO:0000256" key="5">
    <source>
        <dbReference type="ARBA" id="ARBA00023136"/>
    </source>
</evidence>
<dbReference type="InterPro" id="IPR039859">
    <property type="entry name" value="PFA4/ZDH16/20/ERF2-like"/>
</dbReference>
<evidence type="ECO:0000256" key="2">
    <source>
        <dbReference type="ARBA" id="ARBA00022679"/>
    </source>
</evidence>
<feature type="domain" description="Palmitoyltransferase DHHC" evidence="8">
    <location>
        <begin position="107"/>
        <end position="230"/>
    </location>
</feature>
<evidence type="ECO:0000256" key="1">
    <source>
        <dbReference type="ARBA" id="ARBA00004141"/>
    </source>
</evidence>
<keyword evidence="3 7" id="KW-0812">Transmembrane</keyword>
<comment type="domain">
    <text evidence="7">The DHHC domain is required for palmitoyltransferase activity.</text>
</comment>
<accession>A0A8S1TAA0</accession>
<keyword evidence="6 7" id="KW-0012">Acyltransferase</keyword>
<evidence type="ECO:0000313" key="10">
    <source>
        <dbReference type="Proteomes" id="UP000683925"/>
    </source>
</evidence>
<feature type="transmembrane region" description="Helical" evidence="7">
    <location>
        <begin position="194"/>
        <end position="217"/>
    </location>
</feature>
<name>A0A8S1TAA0_PAROT</name>
<dbReference type="OMA" id="FIVKENW"/>
<evidence type="ECO:0000313" key="9">
    <source>
        <dbReference type="EMBL" id="CAD8148688.1"/>
    </source>
</evidence>